<evidence type="ECO:0000313" key="1">
    <source>
        <dbReference type="EMBL" id="VDM90918.1"/>
    </source>
</evidence>
<dbReference type="Proteomes" id="UP000269998">
    <property type="component" value="Chromosome"/>
</dbReference>
<accession>A0A3S5D043</accession>
<name>A0A3S5D043_9MYCO</name>
<organism evidence="1 2">
    <name type="scientific">Mycobacterium basiliense</name>
    <dbReference type="NCBI Taxonomy" id="2094119"/>
    <lineage>
        <taxon>Bacteria</taxon>
        <taxon>Bacillati</taxon>
        <taxon>Actinomycetota</taxon>
        <taxon>Actinomycetes</taxon>
        <taxon>Mycobacteriales</taxon>
        <taxon>Mycobacteriaceae</taxon>
        <taxon>Mycobacterium</taxon>
    </lineage>
</organism>
<dbReference type="Gene3D" id="1.10.287.1060">
    <property type="entry name" value="ESAT-6-like"/>
    <property type="match status" value="1"/>
</dbReference>
<keyword evidence="2" id="KW-1185">Reference proteome</keyword>
<dbReference type="SUPFAM" id="SSF140453">
    <property type="entry name" value="EsxAB dimer-like"/>
    <property type="match status" value="1"/>
</dbReference>
<sequence>MGGAGSVACQEFSTRLGRNLQAIYRQADSHGQQVHAAGNNLAQTDSAVGSSWARLSGVARAGARPA</sequence>
<dbReference type="OrthoDB" id="4747631at2"/>
<proteinExistence type="predicted"/>
<reference evidence="2" key="1">
    <citation type="submission" date="2018-02" db="EMBL/GenBank/DDBJ databases">
        <authorList>
            <person name="Seth-Smith MB H."/>
            <person name="Seth-Smith H."/>
        </authorList>
    </citation>
    <scope>NUCLEOTIDE SEQUENCE [LARGE SCALE GENOMIC DNA]</scope>
</reference>
<dbReference type="KEGG" id="mbai:MB901379_04527"/>
<protein>
    <submittedName>
        <fullName evidence="1">ESAT-6-like protein 6</fullName>
    </submittedName>
</protein>
<dbReference type="InterPro" id="IPR036689">
    <property type="entry name" value="ESAT-6-like_sf"/>
</dbReference>
<dbReference type="EMBL" id="LR130759">
    <property type="protein sequence ID" value="VDM90918.1"/>
    <property type="molecule type" value="Genomic_DNA"/>
</dbReference>
<evidence type="ECO:0000313" key="2">
    <source>
        <dbReference type="Proteomes" id="UP000269998"/>
    </source>
</evidence>
<dbReference type="AlphaFoldDB" id="A0A3S5D043"/>
<gene>
    <name evidence="1" type="ORF">MB901379_04527</name>
</gene>